<evidence type="ECO:0000313" key="1">
    <source>
        <dbReference type="EMBL" id="MFC4721007.1"/>
    </source>
</evidence>
<dbReference type="EMBL" id="JBHSGP010000004">
    <property type="protein sequence ID" value="MFC4721007.1"/>
    <property type="molecule type" value="Genomic_DNA"/>
</dbReference>
<accession>A0ABV9MYD3</accession>
<protein>
    <submittedName>
        <fullName evidence="1">Ester cyclase</fullName>
    </submittedName>
</protein>
<gene>
    <name evidence="1" type="ORF">ACFO5O_01635</name>
</gene>
<keyword evidence="2" id="KW-1185">Reference proteome</keyword>
<dbReference type="RefSeq" id="WP_387960293.1">
    <property type="nucleotide sequence ID" value="NZ_JBHSGP010000004.1"/>
</dbReference>
<reference evidence="2" key="1">
    <citation type="journal article" date="2019" name="Int. J. Syst. Evol. Microbiol.">
        <title>The Global Catalogue of Microorganisms (GCM) 10K type strain sequencing project: providing services to taxonomists for standard genome sequencing and annotation.</title>
        <authorList>
            <consortium name="The Broad Institute Genomics Platform"/>
            <consortium name="The Broad Institute Genome Sequencing Center for Infectious Disease"/>
            <person name="Wu L."/>
            <person name="Ma J."/>
        </authorList>
    </citation>
    <scope>NUCLEOTIDE SEQUENCE [LARGE SCALE GENOMIC DNA]</scope>
    <source>
        <strain evidence="2">CCUG 63682</strain>
    </source>
</reference>
<dbReference type="Gene3D" id="3.10.450.50">
    <property type="match status" value="1"/>
</dbReference>
<dbReference type="PANTHER" id="PTHR38436:SF1">
    <property type="entry name" value="ESTER CYCLASE"/>
    <property type="match status" value="1"/>
</dbReference>
<organism evidence="1 2">
    <name type="scientific">Geojedonia litorea</name>
    <dbReference type="NCBI Taxonomy" id="1268269"/>
    <lineage>
        <taxon>Bacteria</taxon>
        <taxon>Pseudomonadati</taxon>
        <taxon>Bacteroidota</taxon>
        <taxon>Flavobacteriia</taxon>
        <taxon>Flavobacteriales</taxon>
        <taxon>Flavobacteriaceae</taxon>
        <taxon>Geojedonia</taxon>
    </lineage>
</organism>
<dbReference type="SUPFAM" id="SSF54427">
    <property type="entry name" value="NTF2-like"/>
    <property type="match status" value="1"/>
</dbReference>
<dbReference type="InterPro" id="IPR032710">
    <property type="entry name" value="NTF2-like_dom_sf"/>
</dbReference>
<name>A0ABV9MYD3_9FLAO</name>
<dbReference type="InterPro" id="IPR009959">
    <property type="entry name" value="Cyclase_SnoaL-like"/>
</dbReference>
<dbReference type="PANTHER" id="PTHR38436">
    <property type="entry name" value="POLYKETIDE CYCLASE SNOAL-LIKE DOMAIN"/>
    <property type="match status" value="1"/>
</dbReference>
<evidence type="ECO:0000313" key="2">
    <source>
        <dbReference type="Proteomes" id="UP001595953"/>
    </source>
</evidence>
<comment type="caution">
    <text evidence="1">The sequence shown here is derived from an EMBL/GenBank/DDBJ whole genome shotgun (WGS) entry which is preliminary data.</text>
</comment>
<dbReference type="PROSITE" id="PS51257">
    <property type="entry name" value="PROKAR_LIPOPROTEIN"/>
    <property type="match status" value="1"/>
</dbReference>
<dbReference type="Pfam" id="PF07366">
    <property type="entry name" value="SnoaL"/>
    <property type="match status" value="1"/>
</dbReference>
<proteinExistence type="predicted"/>
<dbReference type="Proteomes" id="UP001595953">
    <property type="component" value="Unassembled WGS sequence"/>
</dbReference>
<sequence length="193" mass="21554">MKTCTPKGNRLATLAIVSILLVSCQSKPNINDQNLTQYPNIMNANKNVVKQYVEHFNTGNLEGLRSVFSKDALVYGVLGWGKVDEVMPIWKALVEGLAIELTIEDMVAEGDIVAVRYTERGTSKAPFFDKPATGKSYELVAMEWFKIKDGKIERRWGARDATTQSKQLGWDIPASKADVKLSHLTKHSFIVTH</sequence>